<dbReference type="GO" id="GO:0005829">
    <property type="term" value="C:cytosol"/>
    <property type="evidence" value="ECO:0007669"/>
    <property type="project" value="TreeGrafter"/>
</dbReference>
<reference evidence="18" key="1">
    <citation type="submission" date="2020-06" db="EMBL/GenBank/DDBJ databases">
        <authorList>
            <person name="Li T."/>
            <person name="Hu X."/>
            <person name="Zhang T."/>
            <person name="Song X."/>
            <person name="Zhang H."/>
            <person name="Dai N."/>
            <person name="Sheng W."/>
            <person name="Hou X."/>
            <person name="Wei L."/>
        </authorList>
    </citation>
    <scope>NUCLEOTIDE SEQUENCE</scope>
    <source>
        <strain evidence="18">KEN1</strain>
        <tissue evidence="18">Leaf</tissue>
    </source>
</reference>
<comment type="pathway">
    <text evidence="12">Nucleotide-sugar biosynthesis; CMP-3-deoxy-D-manno-octulosonate biosynthesis; CMP-3-deoxy-D-manno-octulosonate from 3-deoxy-D-manno-octulosonate and CTP: step 1/1.</text>
</comment>
<evidence type="ECO:0000256" key="3">
    <source>
        <dbReference type="ARBA" id="ARBA00004906"/>
    </source>
</evidence>
<dbReference type="InterPro" id="IPR004528">
    <property type="entry name" value="KdsB"/>
</dbReference>
<dbReference type="EMBL" id="JACGWN010000014">
    <property type="protein sequence ID" value="KAL0406813.1"/>
    <property type="molecule type" value="Genomic_DNA"/>
</dbReference>
<dbReference type="FunFam" id="3.90.550.10:FF:000011">
    <property type="entry name" value="3-deoxy-manno-octulosonate cytidylyltransferase"/>
    <property type="match status" value="1"/>
</dbReference>
<dbReference type="GO" id="GO:0061630">
    <property type="term" value="F:ubiquitin protein ligase activity"/>
    <property type="evidence" value="ECO:0007669"/>
    <property type="project" value="UniProtKB-EC"/>
</dbReference>
<reference evidence="18" key="2">
    <citation type="journal article" date="2024" name="Plant">
        <title>Genomic evolution and insights into agronomic trait innovations of Sesamum species.</title>
        <authorList>
            <person name="Miao H."/>
            <person name="Wang L."/>
            <person name="Qu L."/>
            <person name="Liu H."/>
            <person name="Sun Y."/>
            <person name="Le M."/>
            <person name="Wang Q."/>
            <person name="Wei S."/>
            <person name="Zheng Y."/>
            <person name="Lin W."/>
            <person name="Duan Y."/>
            <person name="Cao H."/>
            <person name="Xiong S."/>
            <person name="Wang X."/>
            <person name="Wei L."/>
            <person name="Li C."/>
            <person name="Ma Q."/>
            <person name="Ju M."/>
            <person name="Zhao R."/>
            <person name="Li G."/>
            <person name="Mu C."/>
            <person name="Tian Q."/>
            <person name="Mei H."/>
            <person name="Zhang T."/>
            <person name="Gao T."/>
            <person name="Zhang H."/>
        </authorList>
    </citation>
    <scope>NUCLEOTIDE SEQUENCE</scope>
    <source>
        <strain evidence="18">KEN1</strain>
    </source>
</reference>
<evidence type="ECO:0000256" key="2">
    <source>
        <dbReference type="ARBA" id="ARBA00004127"/>
    </source>
</evidence>
<comment type="pathway">
    <text evidence="3">Protein modification; protein ubiquitination.</text>
</comment>
<evidence type="ECO:0000313" key="18">
    <source>
        <dbReference type="EMBL" id="KAL0406813.1"/>
    </source>
</evidence>
<evidence type="ECO:0000256" key="10">
    <source>
        <dbReference type="ARBA" id="ARBA00023136"/>
    </source>
</evidence>
<evidence type="ECO:0000256" key="4">
    <source>
        <dbReference type="ARBA" id="ARBA00012483"/>
    </source>
</evidence>
<dbReference type="Gene3D" id="3.90.550.10">
    <property type="entry name" value="Spore Coat Polysaccharide Biosynthesis Protein SpsA, Chain A"/>
    <property type="match status" value="1"/>
</dbReference>
<dbReference type="EC" id="2.7.7.38" evidence="14"/>
<dbReference type="Pfam" id="PF02348">
    <property type="entry name" value="CTP_transf_3"/>
    <property type="match status" value="1"/>
</dbReference>
<dbReference type="EC" id="2.3.2.27" evidence="4"/>
<evidence type="ECO:0000256" key="5">
    <source>
        <dbReference type="ARBA" id="ARBA00022679"/>
    </source>
</evidence>
<comment type="catalytic activity">
    <reaction evidence="11">
        <text>3-deoxy-alpha-D-manno-oct-2-ulosonate + CTP = CMP-3-deoxy-beta-D-manno-octulosonate + diphosphate</text>
        <dbReference type="Rhea" id="RHEA:23448"/>
        <dbReference type="ChEBI" id="CHEBI:33019"/>
        <dbReference type="ChEBI" id="CHEBI:37563"/>
        <dbReference type="ChEBI" id="CHEBI:85986"/>
        <dbReference type="ChEBI" id="CHEBI:85987"/>
        <dbReference type="EC" id="2.7.7.38"/>
    </reaction>
</comment>
<dbReference type="NCBIfam" id="TIGR00466">
    <property type="entry name" value="kdsB"/>
    <property type="match status" value="1"/>
</dbReference>
<name>A0AAW2TPG5_9LAMI</name>
<dbReference type="InterPro" id="IPR021319">
    <property type="entry name" value="DUF2921"/>
</dbReference>
<evidence type="ECO:0000256" key="7">
    <source>
        <dbReference type="ARBA" id="ARBA00022695"/>
    </source>
</evidence>
<evidence type="ECO:0000256" key="15">
    <source>
        <dbReference type="ARBA" id="ARBA00082857"/>
    </source>
</evidence>
<dbReference type="GO" id="GO:0008690">
    <property type="term" value="F:3-deoxy-manno-octulosonate cytidylyltransferase activity"/>
    <property type="evidence" value="ECO:0007669"/>
    <property type="project" value="UniProtKB-EC"/>
</dbReference>
<gene>
    <name evidence="18" type="ORF">Slati_3995200</name>
</gene>
<evidence type="ECO:0000256" key="16">
    <source>
        <dbReference type="SAM" id="Phobius"/>
    </source>
</evidence>
<protein>
    <recommendedName>
        <fullName evidence="15">CMP-2-keto-3-deoxyoctulosonic acid synthase</fullName>
        <ecNumber evidence="4">2.3.2.27</ecNumber>
        <ecNumber evidence="14">2.7.7.38</ecNumber>
    </recommendedName>
</protein>
<evidence type="ECO:0000259" key="17">
    <source>
        <dbReference type="Pfam" id="PF11145"/>
    </source>
</evidence>
<keyword evidence="7 18" id="KW-0548">Nucleotidyltransferase</keyword>
<organism evidence="18">
    <name type="scientific">Sesamum latifolium</name>
    <dbReference type="NCBI Taxonomy" id="2727402"/>
    <lineage>
        <taxon>Eukaryota</taxon>
        <taxon>Viridiplantae</taxon>
        <taxon>Streptophyta</taxon>
        <taxon>Embryophyta</taxon>
        <taxon>Tracheophyta</taxon>
        <taxon>Spermatophyta</taxon>
        <taxon>Magnoliopsida</taxon>
        <taxon>eudicotyledons</taxon>
        <taxon>Gunneridae</taxon>
        <taxon>Pentapetalae</taxon>
        <taxon>asterids</taxon>
        <taxon>lamiids</taxon>
        <taxon>Lamiales</taxon>
        <taxon>Pedaliaceae</taxon>
        <taxon>Sesamum</taxon>
    </lineage>
</organism>
<comment type="catalytic activity">
    <reaction evidence="1">
        <text>S-ubiquitinyl-[E2 ubiquitin-conjugating enzyme]-L-cysteine + [acceptor protein]-L-lysine = [E2 ubiquitin-conjugating enzyme]-L-cysteine + N(6)-ubiquitinyl-[acceptor protein]-L-lysine.</text>
        <dbReference type="EC" id="2.3.2.27"/>
    </reaction>
</comment>
<keyword evidence="10 16" id="KW-0472">Membrane</keyword>
<dbReference type="PANTHER" id="PTHR42866">
    <property type="entry name" value="3-DEOXY-MANNO-OCTULOSONATE CYTIDYLYLTRANSFERASE"/>
    <property type="match status" value="1"/>
</dbReference>
<sequence>MVLISNTLSCIFVVLQLFHVKRNPETLSSISLVMLLILSMGYMIPLVLNFEALFLGSRNKQTLLLSTAKRSNGNGKGSWAAEIKAAVVSLPIVLRKHSLWGDLRSYAGLILDGFLLPQVLLNVFMGSAEKALSHPFYVDFYSMAWDVIIPCGVIALAVIVFLQQRRGGRWILPRRFRELELYEKTSSLLRFPCWFSCQEFQMPLTDPSSSSTPSSTRSWIVHGLAAGAAAAVALGAQAYLFSRRSAKFRSRVIGIIPARFASSRFQGKPLVRILGKPMIQRTWERAKMATLLDNVVVATDDDKIAACCKGFGADVVMTSESCRNGTERCNEALQKLGKKYDVVVNIQGDEPLIEPEIIDGIVKALQAAPDAVFSTAVASLKPEDACDPNRVKCVVDNRGYAIYFSRGLIPFNKSGKVNPQFPYLLHLGIQSYDAKFLKIYPELPPTPLQLEEDLEQLKVLENGYKMKVIKVDHESHGVDVPEDVDKIEHYMRQRNLC</sequence>
<keyword evidence="8" id="KW-0833">Ubl conjugation pathway</keyword>
<evidence type="ECO:0000256" key="11">
    <source>
        <dbReference type="ARBA" id="ARBA00050198"/>
    </source>
</evidence>
<dbReference type="PANTHER" id="PTHR42866:SF2">
    <property type="entry name" value="3-DEOXY-MANNO-OCTULOSONATE CYTIDYLYLTRANSFERASE, MITOCHONDRIAL"/>
    <property type="match status" value="1"/>
</dbReference>
<comment type="subcellular location">
    <subcellularLocation>
        <location evidence="2">Endomembrane system</location>
        <topology evidence="2">Multi-pass membrane protein</topology>
    </subcellularLocation>
</comment>
<dbReference type="Pfam" id="PF11145">
    <property type="entry name" value="DUF2921"/>
    <property type="match status" value="1"/>
</dbReference>
<accession>A0AAW2TPG5</accession>
<feature type="transmembrane region" description="Helical" evidence="16">
    <location>
        <begin position="140"/>
        <end position="162"/>
    </location>
</feature>
<evidence type="ECO:0000256" key="12">
    <source>
        <dbReference type="ARBA" id="ARBA00060624"/>
    </source>
</evidence>
<dbReference type="SUPFAM" id="SSF53448">
    <property type="entry name" value="Nucleotide-diphospho-sugar transferases"/>
    <property type="match status" value="1"/>
</dbReference>
<feature type="transmembrane region" description="Helical" evidence="16">
    <location>
        <begin position="106"/>
        <end position="128"/>
    </location>
</feature>
<comment type="similarity">
    <text evidence="13">Belongs to the KdsB family.</text>
</comment>
<dbReference type="NCBIfam" id="NF003950">
    <property type="entry name" value="PRK05450.1-3"/>
    <property type="match status" value="1"/>
</dbReference>
<dbReference type="NCBIfam" id="NF003952">
    <property type="entry name" value="PRK05450.1-5"/>
    <property type="match status" value="1"/>
</dbReference>
<dbReference type="InterPro" id="IPR003329">
    <property type="entry name" value="Cytidylyl_trans"/>
</dbReference>
<dbReference type="AlphaFoldDB" id="A0AAW2TPG5"/>
<comment type="caution">
    <text evidence="18">The sequence shown here is derived from an EMBL/GenBank/DDBJ whole genome shotgun (WGS) entry which is preliminary data.</text>
</comment>
<feature type="domain" description="SWEET-like" evidence="17">
    <location>
        <begin position="1"/>
        <end position="138"/>
    </location>
</feature>
<dbReference type="InterPro" id="IPR029044">
    <property type="entry name" value="Nucleotide-diphossugar_trans"/>
</dbReference>
<dbReference type="NCBIfam" id="NF009905">
    <property type="entry name" value="PRK13368.1"/>
    <property type="match status" value="1"/>
</dbReference>
<dbReference type="CDD" id="cd02517">
    <property type="entry name" value="CMP-KDO-Synthetase"/>
    <property type="match status" value="1"/>
</dbReference>
<dbReference type="GO" id="GO:0012505">
    <property type="term" value="C:endomembrane system"/>
    <property type="evidence" value="ECO:0007669"/>
    <property type="project" value="UniProtKB-SubCell"/>
</dbReference>
<keyword evidence="6 16" id="KW-0812">Transmembrane</keyword>
<evidence type="ECO:0000256" key="9">
    <source>
        <dbReference type="ARBA" id="ARBA00022989"/>
    </source>
</evidence>
<feature type="transmembrane region" description="Helical" evidence="16">
    <location>
        <begin position="32"/>
        <end position="56"/>
    </location>
</feature>
<keyword evidence="9 16" id="KW-1133">Transmembrane helix</keyword>
<dbReference type="GO" id="GO:1901137">
    <property type="term" value="P:carbohydrate derivative biosynthetic process"/>
    <property type="evidence" value="ECO:0007669"/>
    <property type="project" value="UniProtKB-ARBA"/>
</dbReference>
<dbReference type="HAMAP" id="MF_00057">
    <property type="entry name" value="KdsB"/>
    <property type="match status" value="1"/>
</dbReference>
<dbReference type="GO" id="GO:0044281">
    <property type="term" value="P:small molecule metabolic process"/>
    <property type="evidence" value="ECO:0007669"/>
    <property type="project" value="UniProtKB-ARBA"/>
</dbReference>
<feature type="transmembrane region" description="Helical" evidence="16">
    <location>
        <begin position="219"/>
        <end position="241"/>
    </location>
</feature>
<proteinExistence type="inferred from homology"/>
<evidence type="ECO:0000256" key="8">
    <source>
        <dbReference type="ARBA" id="ARBA00022786"/>
    </source>
</evidence>
<evidence type="ECO:0000256" key="14">
    <source>
        <dbReference type="ARBA" id="ARBA00066873"/>
    </source>
</evidence>
<evidence type="ECO:0000256" key="6">
    <source>
        <dbReference type="ARBA" id="ARBA00022692"/>
    </source>
</evidence>
<evidence type="ECO:0000256" key="1">
    <source>
        <dbReference type="ARBA" id="ARBA00000900"/>
    </source>
</evidence>
<evidence type="ECO:0000256" key="13">
    <source>
        <dbReference type="ARBA" id="ARBA00060845"/>
    </source>
</evidence>
<keyword evidence="5" id="KW-0808">Transferase</keyword>